<feature type="transmembrane region" description="Helical" evidence="2">
    <location>
        <begin position="738"/>
        <end position="755"/>
    </location>
</feature>
<feature type="domain" description="Follistatin-like" evidence="3">
    <location>
        <begin position="797"/>
        <end position="818"/>
    </location>
</feature>
<feature type="transmembrane region" description="Helical" evidence="2">
    <location>
        <begin position="1461"/>
        <end position="1485"/>
    </location>
</feature>
<reference evidence="4" key="2">
    <citation type="submission" date="2024-10" db="UniProtKB">
        <authorList>
            <consortium name="EnsemblProtists"/>
        </authorList>
    </citation>
    <scope>IDENTIFICATION</scope>
</reference>
<dbReference type="KEGG" id="ehx:EMIHUDRAFT_468827"/>
<feature type="transmembrane region" description="Helical" evidence="2">
    <location>
        <begin position="708"/>
        <end position="726"/>
    </location>
</feature>
<keyword evidence="5" id="KW-1185">Reference proteome</keyword>
<keyword evidence="2" id="KW-0472">Membrane</keyword>
<evidence type="ECO:0000259" key="3">
    <source>
        <dbReference type="SMART" id="SM00274"/>
    </source>
</evidence>
<evidence type="ECO:0000313" key="5">
    <source>
        <dbReference type="Proteomes" id="UP000013827"/>
    </source>
</evidence>
<feature type="domain" description="Follistatin-like" evidence="3">
    <location>
        <begin position="1006"/>
        <end position="1027"/>
    </location>
</feature>
<dbReference type="EnsemblProtists" id="EOD27539">
    <property type="protein sequence ID" value="EOD27539"/>
    <property type="gene ID" value="EMIHUDRAFT_468827"/>
</dbReference>
<feature type="region of interest" description="Disordered" evidence="1">
    <location>
        <begin position="1244"/>
        <end position="1274"/>
    </location>
</feature>
<name>A0A0D3JVK4_EMIH1</name>
<evidence type="ECO:0000256" key="1">
    <source>
        <dbReference type="SAM" id="MobiDB-lite"/>
    </source>
</evidence>
<dbReference type="GeneID" id="17273084"/>
<feature type="transmembrane region" description="Helical" evidence="2">
    <location>
        <begin position="1703"/>
        <end position="1726"/>
    </location>
</feature>
<feature type="region of interest" description="Disordered" evidence="1">
    <location>
        <begin position="229"/>
        <end position="261"/>
    </location>
</feature>
<dbReference type="PANTHER" id="PTHR45725:SF1">
    <property type="entry name" value="DISHEVELLED ASSOCIATED ACTIVATOR OF MORPHOGENESIS, ISOFORM D"/>
    <property type="match status" value="1"/>
</dbReference>
<accession>A0A0D3JVK4</accession>
<dbReference type="PaxDb" id="2903-EOD27539"/>
<dbReference type="eggNOG" id="ENOG502QSG1">
    <property type="taxonomic scope" value="Eukaryota"/>
</dbReference>
<feature type="region of interest" description="Disordered" evidence="1">
    <location>
        <begin position="1125"/>
        <end position="1147"/>
    </location>
</feature>
<dbReference type="PANTHER" id="PTHR45725">
    <property type="entry name" value="FORMIN HOMOLOGY 2 FAMILY MEMBER"/>
    <property type="match status" value="1"/>
</dbReference>
<organism evidence="4 5">
    <name type="scientific">Emiliania huxleyi (strain CCMP1516)</name>
    <dbReference type="NCBI Taxonomy" id="280463"/>
    <lineage>
        <taxon>Eukaryota</taxon>
        <taxon>Haptista</taxon>
        <taxon>Haptophyta</taxon>
        <taxon>Prymnesiophyceae</taxon>
        <taxon>Isochrysidales</taxon>
        <taxon>Noelaerhabdaceae</taxon>
        <taxon>Emiliania</taxon>
    </lineage>
</organism>
<feature type="transmembrane region" description="Helical" evidence="2">
    <location>
        <begin position="1659"/>
        <end position="1683"/>
    </location>
</feature>
<evidence type="ECO:0000313" key="4">
    <source>
        <dbReference type="EnsemblProtists" id="EOD27539"/>
    </source>
</evidence>
<reference evidence="5" key="1">
    <citation type="journal article" date="2013" name="Nature">
        <title>Pan genome of the phytoplankton Emiliania underpins its global distribution.</title>
        <authorList>
            <person name="Read B.A."/>
            <person name="Kegel J."/>
            <person name="Klute M.J."/>
            <person name="Kuo A."/>
            <person name="Lefebvre S.C."/>
            <person name="Maumus F."/>
            <person name="Mayer C."/>
            <person name="Miller J."/>
            <person name="Monier A."/>
            <person name="Salamov A."/>
            <person name="Young J."/>
            <person name="Aguilar M."/>
            <person name="Claverie J.M."/>
            <person name="Frickenhaus S."/>
            <person name="Gonzalez K."/>
            <person name="Herman E.K."/>
            <person name="Lin Y.C."/>
            <person name="Napier J."/>
            <person name="Ogata H."/>
            <person name="Sarno A.F."/>
            <person name="Shmutz J."/>
            <person name="Schroeder D."/>
            <person name="de Vargas C."/>
            <person name="Verret F."/>
            <person name="von Dassow P."/>
            <person name="Valentin K."/>
            <person name="Van de Peer Y."/>
            <person name="Wheeler G."/>
            <person name="Dacks J.B."/>
            <person name="Delwiche C.F."/>
            <person name="Dyhrman S.T."/>
            <person name="Glockner G."/>
            <person name="John U."/>
            <person name="Richards T."/>
            <person name="Worden A.Z."/>
            <person name="Zhang X."/>
            <person name="Grigoriev I.V."/>
            <person name="Allen A.E."/>
            <person name="Bidle K."/>
            <person name="Borodovsky M."/>
            <person name="Bowler C."/>
            <person name="Brownlee C."/>
            <person name="Cock J.M."/>
            <person name="Elias M."/>
            <person name="Gladyshev V.N."/>
            <person name="Groth M."/>
            <person name="Guda C."/>
            <person name="Hadaegh A."/>
            <person name="Iglesias-Rodriguez M.D."/>
            <person name="Jenkins J."/>
            <person name="Jones B.M."/>
            <person name="Lawson T."/>
            <person name="Leese F."/>
            <person name="Lindquist E."/>
            <person name="Lobanov A."/>
            <person name="Lomsadze A."/>
            <person name="Malik S.B."/>
            <person name="Marsh M.E."/>
            <person name="Mackinder L."/>
            <person name="Mock T."/>
            <person name="Mueller-Roeber B."/>
            <person name="Pagarete A."/>
            <person name="Parker M."/>
            <person name="Probert I."/>
            <person name="Quesneville H."/>
            <person name="Raines C."/>
            <person name="Rensing S.A."/>
            <person name="Riano-Pachon D.M."/>
            <person name="Richier S."/>
            <person name="Rokitta S."/>
            <person name="Shiraiwa Y."/>
            <person name="Soanes D.M."/>
            <person name="van der Giezen M."/>
            <person name="Wahlund T.M."/>
            <person name="Williams B."/>
            <person name="Wilson W."/>
            <person name="Wolfe G."/>
            <person name="Wurch L.L."/>
        </authorList>
    </citation>
    <scope>NUCLEOTIDE SEQUENCE</scope>
</reference>
<dbReference type="RefSeq" id="XP_005779968.1">
    <property type="nucleotide sequence ID" value="XM_005779911.1"/>
</dbReference>
<dbReference type="HOGENOM" id="CLU_001109_0_0_1"/>
<feature type="compositionally biased region" description="Gly residues" evidence="1">
    <location>
        <begin position="275"/>
        <end position="284"/>
    </location>
</feature>
<sequence length="2095" mass="221521">MLEKLKLEFVPAAGNKLVLKLSPPPPPLADKQACACVHGATFDSSAKAARRLTFTVDKTSCPPLPSPPPFVIDAAGGKADSIEPASFKDVIGDGGGTAVASEGESAPMAPVKVGITLAHDACGAKNDVVKGVPVAKSVAEASLDESILKKDLAAATAPAAEVDSDLAKAMLAVDQPSANAVFWSKLARPTDPPAAAIGVTKNAPPALKPVTKDVPALEPGDADWTVSAKEFPEEKSVPGISEWTAPSKSRRNNERKGASAPVDCSNGYGALLGAGGNEGSGTGTGKRSKVTRGSTPSTANAVPAACICGLSPARRSRGDFSRPPLQGATVIIETTTITTLEGYATGWFSWPKICPLRLFGILALICLGAASAHYSYSATTALLSSRWYDSPWPTSPLATVAKPFAPSSLNGFICEVGDASSFADIASLDSVPADHPVRARSRVLVSAPRQLATNSPRAVQGGHEEGRSWKALMKKIDEAVGEPLHLIGEPPASVKGVYDKQPVEADLETLPASSTERKGELEIASVAPVYSSRTESIARERESVLPVNDTSPELRPTGAPKPGMLEVRKLVETGLGAPVSSMHAGGEWRANDGLANASRVPTEDLFIPDRAIPLPAAALGEPTWPAEVRAAQIADSSNAVESDLFSDSRPRCAALAWHAEPHHALNDELFKTDKPPAGPPADDLSIDLPSPIHFFMSANFSRPGRQRGQLWAALFLLLGACGLLSVRARGRTGARRGAWLLLLVALLPLACALYPPPPSALPPPPPSALPPPPYDVCSESDGCAGCTRDGDGNAVAGDADCQWGGAECRLKDGSGHCERSDDESLDDVCSESDGCAGCTRDGDGNAVAGDADCQWGGAECRLKDGSGHCERSDDESLAALQINITQSPPEPLVSEADMCDIVINLIQQPVAACMVTRESQVDSYVYTVTIVDTFAAADAAAFANDPDNEVEVLISGELSSVTSSTIDIVSVEAAVVPVPPGLGPGCSESDGCAGCTRDGDGNAVAGDADCQWGGAECRLKDGSGHCERSYGEPCECADAWTVIGTCENTQFGCPAAACDDPSYESWCVAATYPCDPWSSTVVNMYAGSDDYAEDPLDIQGVKYDRDTQQAWFYCWPPPPPEPPLLPPSLPAPPLLPPSLPSPPSLPPLPAAPPPPPCECADAWTVIGTCENTQFGCPAAACDDQSYESWCVAATYPCDPWSSTVVNMYAVSDDADDPLDIQGVNYDRDTQQAWFHCWPPPPPPPPLLPPSLPSPPSPPPPAAPPPSPPSAPPPTYTVQTFTELRDAVRSHSGRLGAVIVELPEGARFEWAVCSQLHVHVAHVTLLSVGAGATLDARNCSRHFDVAFGGTLELERVHLVNGGAQASGGAVKVRHGGTLIATESSIEGSSVVSLDGAAYGGAIDASNEVLFGFYQICTVLSSTYSARLPPEYTGWTDKLANTVSIDWSGLFLPQQCLGYDLRLLAIALSPVAFIALLMAAGISLRLYRWRAAPAPRARPWIAEAALGVLDLTPPGLAYTVSPPESPLEQVSYMRLDASIECGTDEHGSVTELAFGLIALWPAGSLILFISLLVACYKPLQAKRPNALTRATTFLHREYKATFYWWEAVELARKLVLTGFVLLIPEERAFVRLVVATLICSFYAVVLAVVRPFKRVEDNVLAVATSLVLLLLFLATNWTTIFLGIVERTGVDDADAVLGFDNLSSIINSMLVLVGATLVFFLIGAVVSARHAKKAPTIRLVSTNQPPEMSVGMGITWHLFNSHIWSTGQDAVAVIKRQLQILLPGIKIFLDARACCPVDDLEDIGALEEYIQRSQNCLREVRSSLEMDKPLVLVQEADPAKGGGTLTALRAECPEELQPDIFDQDWPLTIWYRIEEFQLALLLCSPNFLGSTSLPLTVTGELRIRAFGFSTFAKVWASPANAGARELAEELVAAFPGLIVSTAEEAGDATHMLLYLNEHSFSDERLAEQVTQARQDRLPIVMAHENDPDLGGCEFSKFFETTPQELIAGGLYKDLARSCFPGRHREVSLVLLAQGLGATPVKSSAGLRSSIVRRASTAFRSLGGLRLRASERSTSGEAEAVASASAASASTSASAEHV</sequence>
<dbReference type="Proteomes" id="UP000013827">
    <property type="component" value="Unassembled WGS sequence"/>
</dbReference>
<proteinExistence type="predicted"/>
<protein>
    <recommendedName>
        <fullName evidence="3">Follistatin-like domain-containing protein</fullName>
    </recommendedName>
</protein>
<feature type="transmembrane region" description="Helical" evidence="2">
    <location>
        <begin position="1627"/>
        <end position="1647"/>
    </location>
</feature>
<keyword evidence="2" id="KW-0812">Transmembrane</keyword>
<dbReference type="SMART" id="SM00274">
    <property type="entry name" value="FOLN"/>
    <property type="match status" value="3"/>
</dbReference>
<dbReference type="InterPro" id="IPR051425">
    <property type="entry name" value="Formin_Homology"/>
</dbReference>
<feature type="domain" description="Follistatin-like" evidence="3">
    <location>
        <begin position="849"/>
        <end position="870"/>
    </location>
</feature>
<evidence type="ECO:0000256" key="2">
    <source>
        <dbReference type="SAM" id="Phobius"/>
    </source>
</evidence>
<keyword evidence="2" id="KW-1133">Transmembrane helix</keyword>
<dbReference type="STRING" id="2903.R1F309"/>
<feature type="region of interest" description="Disordered" evidence="1">
    <location>
        <begin position="275"/>
        <end position="297"/>
    </location>
</feature>
<feature type="transmembrane region" description="Helical" evidence="2">
    <location>
        <begin position="1550"/>
        <end position="1574"/>
    </location>
</feature>
<dbReference type="InterPro" id="IPR003645">
    <property type="entry name" value="Fol_N"/>
</dbReference>